<keyword evidence="7" id="KW-0406">Ion transport</keyword>
<sequence length="696" mass="78187">MRLILLVTICYLFISTIIINRLKGQELKQDTLYELPSASVRAYLNTQPYLELTSSVGLVTNDLLKLQQGNTLLPALNTIPGVRMEERSPGSYRLSIRGSLLRSPFGVRNIKIYLDEIPLTDAGGNTYLNALDPSAIHNLTILKGPDGSLFGANSGGVVLITPQGAQNDTSSHGMIGVSAGSYGLYQQQISSNIRVSPTYSFGLNYAYQRSDGYRENTANKRHYLQTVQRFKYSQGNEIRFLGLYSTMGYRTPGGLTEAQYLENPKQARPAAGPNPGASEQQAAIYNNTLLGGLVHEAKLNNHFKHVISVFGSYTDFKNPFITNYEKRYEQNIGFRSYLNYEHNENQHFAWGANAGIEWQQNKADILNYDNIKGNTGNEQAGDALKNHQHFYFMRLSANIIKRINIETALSLNYYNYSYKNLFPESSLAYQKISFNPAWMPRFAISYLVTPNFSWRGSVGKGFSPATSAEVRPSDNVINTALQPETGWNKETGFRWQSNNNRFQIDASVFAYRMQNAIVRLSNEDGAEFFTNAGGVKQSGVEAAASAWVIQPQNNFFIRGLQLATNVTWSHFRFSDYVDNGNNYSGNKLTGVPEKVIVSSAHFLLPNGFSLYAQHNYTSSIPLNDVNNLFASSYHLVQTKIRWDTKLYQQYRLSLYAGIDNLLNKRYSLGNDINAFGGRYFNAAMPRNYYLGLNISI</sequence>
<dbReference type="Pfam" id="PF07715">
    <property type="entry name" value="Plug"/>
    <property type="match status" value="1"/>
</dbReference>
<accession>A0A1H7XFW9</accession>
<evidence type="ECO:0000256" key="10">
    <source>
        <dbReference type="ARBA" id="ARBA00023237"/>
    </source>
</evidence>
<evidence type="ECO:0000259" key="14">
    <source>
        <dbReference type="Pfam" id="PF07715"/>
    </source>
</evidence>
<dbReference type="InterPro" id="IPR000531">
    <property type="entry name" value="Beta-barrel_TonB"/>
</dbReference>
<dbReference type="STRING" id="407022.SAMN05661044_04877"/>
<proteinExistence type="inferred from homology"/>
<dbReference type="InterPro" id="IPR039426">
    <property type="entry name" value="TonB-dep_rcpt-like"/>
</dbReference>
<dbReference type="GO" id="GO:0009279">
    <property type="term" value="C:cell outer membrane"/>
    <property type="evidence" value="ECO:0007669"/>
    <property type="project" value="UniProtKB-SubCell"/>
</dbReference>
<dbReference type="PANTHER" id="PTHR32552">
    <property type="entry name" value="FERRICHROME IRON RECEPTOR-RELATED"/>
    <property type="match status" value="1"/>
</dbReference>
<organism evidence="15 16">
    <name type="scientific">Olivibacter domesticus</name>
    <name type="common">Pseudosphingobacterium domesticum</name>
    <dbReference type="NCBI Taxonomy" id="407022"/>
    <lineage>
        <taxon>Bacteria</taxon>
        <taxon>Pseudomonadati</taxon>
        <taxon>Bacteroidota</taxon>
        <taxon>Sphingobacteriia</taxon>
        <taxon>Sphingobacteriales</taxon>
        <taxon>Sphingobacteriaceae</taxon>
        <taxon>Olivibacter</taxon>
    </lineage>
</organism>
<dbReference type="PROSITE" id="PS52016">
    <property type="entry name" value="TONB_DEPENDENT_REC_3"/>
    <property type="match status" value="1"/>
</dbReference>
<keyword evidence="2 11" id="KW-0813">Transport</keyword>
<comment type="subcellular location">
    <subcellularLocation>
        <location evidence="1 11">Cell outer membrane</location>
        <topology evidence="1 11">Multi-pass membrane protein</topology>
    </subcellularLocation>
</comment>
<evidence type="ECO:0000256" key="3">
    <source>
        <dbReference type="ARBA" id="ARBA00022452"/>
    </source>
</evidence>
<keyword evidence="10 11" id="KW-0998">Cell outer membrane</keyword>
<keyword evidence="5 11" id="KW-0812">Transmembrane</keyword>
<dbReference type="Proteomes" id="UP000199421">
    <property type="component" value="Unassembled WGS sequence"/>
</dbReference>
<evidence type="ECO:0000256" key="1">
    <source>
        <dbReference type="ARBA" id="ARBA00004571"/>
    </source>
</evidence>
<dbReference type="SUPFAM" id="SSF56935">
    <property type="entry name" value="Porins"/>
    <property type="match status" value="1"/>
</dbReference>
<keyword evidence="9 11" id="KW-0472">Membrane</keyword>
<evidence type="ECO:0000256" key="6">
    <source>
        <dbReference type="ARBA" id="ARBA00023004"/>
    </source>
</evidence>
<keyword evidence="4" id="KW-0410">Iron transport</keyword>
<comment type="similarity">
    <text evidence="11 12">Belongs to the TonB-dependent receptor family.</text>
</comment>
<dbReference type="Pfam" id="PF00593">
    <property type="entry name" value="TonB_dep_Rec_b-barrel"/>
    <property type="match status" value="1"/>
</dbReference>
<feature type="domain" description="TonB-dependent receptor plug" evidence="14">
    <location>
        <begin position="51"/>
        <end position="157"/>
    </location>
</feature>
<evidence type="ECO:0000313" key="15">
    <source>
        <dbReference type="EMBL" id="SEM32563.1"/>
    </source>
</evidence>
<evidence type="ECO:0000256" key="2">
    <source>
        <dbReference type="ARBA" id="ARBA00022448"/>
    </source>
</evidence>
<evidence type="ECO:0000313" key="16">
    <source>
        <dbReference type="Proteomes" id="UP000199421"/>
    </source>
</evidence>
<dbReference type="Gene3D" id="2.40.170.20">
    <property type="entry name" value="TonB-dependent receptor, beta-barrel domain"/>
    <property type="match status" value="1"/>
</dbReference>
<keyword evidence="3 11" id="KW-1134">Transmembrane beta strand</keyword>
<keyword evidence="16" id="KW-1185">Reference proteome</keyword>
<evidence type="ECO:0000256" key="12">
    <source>
        <dbReference type="RuleBase" id="RU003357"/>
    </source>
</evidence>
<dbReference type="InterPro" id="IPR012910">
    <property type="entry name" value="Plug_dom"/>
</dbReference>
<dbReference type="InterPro" id="IPR037066">
    <property type="entry name" value="Plug_dom_sf"/>
</dbReference>
<evidence type="ECO:0000256" key="7">
    <source>
        <dbReference type="ARBA" id="ARBA00023065"/>
    </source>
</evidence>
<dbReference type="RefSeq" id="WP_093330431.1">
    <property type="nucleotide sequence ID" value="NZ_FOAF01000010.1"/>
</dbReference>
<evidence type="ECO:0000256" key="5">
    <source>
        <dbReference type="ARBA" id="ARBA00022692"/>
    </source>
</evidence>
<dbReference type="Gene3D" id="2.170.130.10">
    <property type="entry name" value="TonB-dependent receptor, plug domain"/>
    <property type="match status" value="1"/>
</dbReference>
<dbReference type="GO" id="GO:0006826">
    <property type="term" value="P:iron ion transport"/>
    <property type="evidence" value="ECO:0007669"/>
    <property type="project" value="UniProtKB-KW"/>
</dbReference>
<dbReference type="PANTHER" id="PTHR32552:SF81">
    <property type="entry name" value="TONB-DEPENDENT OUTER MEMBRANE RECEPTOR"/>
    <property type="match status" value="1"/>
</dbReference>
<dbReference type="AlphaFoldDB" id="A0A1H7XFW9"/>
<feature type="domain" description="TonB-dependent receptor-like beta-barrel" evidence="13">
    <location>
        <begin position="248"/>
        <end position="661"/>
    </location>
</feature>
<protein>
    <submittedName>
        <fullName evidence="15">Iron complex outermembrane recepter protein</fullName>
    </submittedName>
</protein>
<evidence type="ECO:0000256" key="4">
    <source>
        <dbReference type="ARBA" id="ARBA00022496"/>
    </source>
</evidence>
<evidence type="ECO:0000256" key="8">
    <source>
        <dbReference type="ARBA" id="ARBA00023077"/>
    </source>
</evidence>
<dbReference type="OrthoDB" id="9782587at2"/>
<reference evidence="16" key="1">
    <citation type="submission" date="2016-10" db="EMBL/GenBank/DDBJ databases">
        <authorList>
            <person name="Varghese N."/>
            <person name="Submissions S."/>
        </authorList>
    </citation>
    <scope>NUCLEOTIDE SEQUENCE [LARGE SCALE GENOMIC DNA]</scope>
    <source>
        <strain evidence="16">DSM 18733</strain>
    </source>
</reference>
<gene>
    <name evidence="15" type="ORF">SAMN05661044_04877</name>
</gene>
<evidence type="ECO:0000256" key="9">
    <source>
        <dbReference type="ARBA" id="ARBA00023136"/>
    </source>
</evidence>
<evidence type="ECO:0000259" key="13">
    <source>
        <dbReference type="Pfam" id="PF00593"/>
    </source>
</evidence>
<keyword evidence="8 12" id="KW-0798">TonB box</keyword>
<keyword evidence="6" id="KW-0408">Iron</keyword>
<name>A0A1H7XFW9_OLID1</name>
<dbReference type="InterPro" id="IPR036942">
    <property type="entry name" value="Beta-barrel_TonB_sf"/>
</dbReference>
<dbReference type="EMBL" id="FOAF01000010">
    <property type="protein sequence ID" value="SEM32563.1"/>
    <property type="molecule type" value="Genomic_DNA"/>
</dbReference>
<evidence type="ECO:0000256" key="11">
    <source>
        <dbReference type="PROSITE-ProRule" id="PRU01360"/>
    </source>
</evidence>